<keyword evidence="3" id="KW-1185">Reference proteome</keyword>
<dbReference type="Pfam" id="PF04773">
    <property type="entry name" value="FecR"/>
    <property type="match status" value="1"/>
</dbReference>
<gene>
    <name evidence="2" type="ORF">BFG52_08365</name>
</gene>
<sequence>MPIRIHQRLTGILDHDLNKHASEQQPQLDHVQDALIVEMISDWLIQIHGEQGQARQQAEHAYQQWKLQHPDDVHIAEKIEESFAQMLLLQQQSIAHKKIMQPLFQNAHKNNKTGKGRQRIKYGVFALLGMLPIALYLQQNSPGYLLADIHSNTGEWRTEILADGTQITLKNKTAFNVDYSKQQRVIQLIQGDILVHVAADPTRPFSVQVEQGSIRALGTQFSVHYAADHTDLIMLESKVLLRSNTQQLDQNRLQQKQLIVGQRAYLTASGIQTLPNVDVENIRYQWNKQTLVAEERPLLDVLAELDQHHRGKIYYDRKKMAKIRVTAVVPLNHSANAMQLLQQALPQLTVKHIANYVYWVDIANPDTTATQN</sequence>
<evidence type="ECO:0000313" key="3">
    <source>
        <dbReference type="Proteomes" id="UP000093391"/>
    </source>
</evidence>
<accession>A0A1B2LZK1</accession>
<dbReference type="InterPro" id="IPR006860">
    <property type="entry name" value="FecR"/>
</dbReference>
<evidence type="ECO:0000313" key="2">
    <source>
        <dbReference type="EMBL" id="AOA58365.1"/>
    </source>
</evidence>
<name>A0A1B2LZK1_9GAMM</name>
<dbReference type="STRING" id="1789224.BFG52_08365"/>
<dbReference type="KEGG" id="ala:BFG52_08365"/>
<evidence type="ECO:0000259" key="1">
    <source>
        <dbReference type="Pfam" id="PF04773"/>
    </source>
</evidence>
<dbReference type="PANTHER" id="PTHR30273:SF2">
    <property type="entry name" value="PROTEIN FECR"/>
    <property type="match status" value="1"/>
</dbReference>
<organism evidence="2 3">
    <name type="scientific">Acinetobacter larvae</name>
    <dbReference type="NCBI Taxonomy" id="1789224"/>
    <lineage>
        <taxon>Bacteria</taxon>
        <taxon>Pseudomonadati</taxon>
        <taxon>Pseudomonadota</taxon>
        <taxon>Gammaproteobacteria</taxon>
        <taxon>Moraxellales</taxon>
        <taxon>Moraxellaceae</taxon>
        <taxon>Acinetobacter</taxon>
    </lineage>
</organism>
<dbReference type="EMBL" id="CP016895">
    <property type="protein sequence ID" value="AOA58365.1"/>
    <property type="molecule type" value="Genomic_DNA"/>
</dbReference>
<proteinExistence type="predicted"/>
<dbReference type="PANTHER" id="PTHR30273">
    <property type="entry name" value="PERIPLASMIC SIGNAL SENSOR AND SIGMA FACTOR ACTIVATOR FECR-RELATED"/>
    <property type="match status" value="1"/>
</dbReference>
<dbReference type="Gene3D" id="2.60.120.1440">
    <property type="match status" value="1"/>
</dbReference>
<dbReference type="PIRSF" id="PIRSF018266">
    <property type="entry name" value="FecR"/>
    <property type="match status" value="1"/>
</dbReference>
<dbReference type="GO" id="GO:0016989">
    <property type="term" value="F:sigma factor antagonist activity"/>
    <property type="evidence" value="ECO:0007669"/>
    <property type="project" value="TreeGrafter"/>
</dbReference>
<dbReference type="InterPro" id="IPR012373">
    <property type="entry name" value="Ferrdict_sens_TM"/>
</dbReference>
<dbReference type="Proteomes" id="UP000093391">
    <property type="component" value="Chromosome"/>
</dbReference>
<protein>
    <recommendedName>
        <fullName evidence="1">FecR protein domain-containing protein</fullName>
    </recommendedName>
</protein>
<feature type="domain" description="FecR protein" evidence="1">
    <location>
        <begin position="148"/>
        <end position="239"/>
    </location>
</feature>
<reference evidence="2 3" key="1">
    <citation type="submission" date="2016-08" db="EMBL/GenBank/DDBJ databases">
        <authorList>
            <person name="Seilhamer J.J."/>
        </authorList>
    </citation>
    <scope>NUCLEOTIDE SEQUENCE [LARGE SCALE GENOMIC DNA]</scope>
    <source>
        <strain evidence="2 3">BRTC-1</strain>
    </source>
</reference>
<dbReference type="AlphaFoldDB" id="A0A1B2LZK1"/>